<dbReference type="RefSeq" id="XP_037194130.1">
    <property type="nucleotide sequence ID" value="XM_037334043.1"/>
</dbReference>
<keyword evidence="2" id="KW-1185">Reference proteome</keyword>
<evidence type="ECO:0000313" key="2">
    <source>
        <dbReference type="Proteomes" id="UP000531561"/>
    </source>
</evidence>
<name>A0A8H6AWU8_9HELO</name>
<gene>
    <name evidence="1" type="ORF">Bfra_003637</name>
</gene>
<reference evidence="1 2" key="1">
    <citation type="journal article" date="2020" name="Phytopathology">
        <title>A high-quality genome resource of Botrytis fragariae, a new and rapidly spreading fungal pathogen causing strawberry gray mold in the U.S.A.</title>
        <authorList>
            <person name="Wu Y."/>
            <person name="Saski C.A."/>
            <person name="Schnabel G."/>
            <person name="Xiao S."/>
            <person name="Hu M."/>
        </authorList>
    </citation>
    <scope>NUCLEOTIDE SEQUENCE [LARGE SCALE GENOMIC DNA]</scope>
    <source>
        <strain evidence="1 2">BVB16</strain>
    </source>
</reference>
<proteinExistence type="predicted"/>
<protein>
    <submittedName>
        <fullName evidence="1">Uncharacterized protein</fullName>
    </submittedName>
</protein>
<comment type="caution">
    <text evidence="1">The sequence shown here is derived from an EMBL/GenBank/DDBJ whole genome shotgun (WGS) entry which is preliminary data.</text>
</comment>
<accession>A0A8H6AWU8</accession>
<evidence type="ECO:0000313" key="1">
    <source>
        <dbReference type="EMBL" id="KAF5875184.1"/>
    </source>
</evidence>
<dbReference type="GeneID" id="59257735"/>
<dbReference type="OrthoDB" id="2906425at2759"/>
<dbReference type="AlphaFoldDB" id="A0A8H6AWU8"/>
<dbReference type="Proteomes" id="UP000531561">
    <property type="component" value="Unassembled WGS sequence"/>
</dbReference>
<sequence length="121" mass="13674">MTRLCRESFGRSFHLISYMERNKFMDGIGKCVTKLRKIPKTTPYLFSDTLGSPMYDHLIPNRTGGPFNTEFDLHTYMCSEVGGGQSLAEIYDGEENIPHGYQSGRICGIIDSECAGFKPEY</sequence>
<organism evidence="1 2">
    <name type="scientific">Botrytis fragariae</name>
    <dbReference type="NCBI Taxonomy" id="1964551"/>
    <lineage>
        <taxon>Eukaryota</taxon>
        <taxon>Fungi</taxon>
        <taxon>Dikarya</taxon>
        <taxon>Ascomycota</taxon>
        <taxon>Pezizomycotina</taxon>
        <taxon>Leotiomycetes</taxon>
        <taxon>Helotiales</taxon>
        <taxon>Sclerotiniaceae</taxon>
        <taxon>Botrytis</taxon>
    </lineage>
</organism>
<dbReference type="EMBL" id="JABFCT010000006">
    <property type="protein sequence ID" value="KAF5875184.1"/>
    <property type="molecule type" value="Genomic_DNA"/>
</dbReference>